<evidence type="ECO:0000313" key="4">
    <source>
        <dbReference type="Proteomes" id="UP000710385"/>
    </source>
</evidence>
<sequence>MNIGIDLRCLPADGSPGGGIAHAARAISRAMAAREATVWFVPQGARPDDGSPGSGCSSSRVLLPDASRRTLLRALHAHACDAFFVPSGAVPFGLPIPAYPWIHDLDIFSHPEWFPQSFFRRALTTHMVLRGMRRAPAVFAVSAYAKRQCIERGLLDPATIRVTGEGGDAILAGLTADSRAKLRRKTQSILMRFGIARPYMLILGTAEPRKNIPFIARIWPQVSRVLPGIDLVIAGRDGWRMQDIPRALEDARISAASDILRVKNIEDDERRALLLHASLVLVPSLSEGFGLVALEAAQAGVPVLLSNRGALPEILGEGEWCLDPEDDALWVRAMVRIIADTDCRLSWLSSQAESAKRWSWMKAADIILRGIRETYD</sequence>
<evidence type="ECO:0000313" key="3">
    <source>
        <dbReference type="EMBL" id="MBE7525023.1"/>
    </source>
</evidence>
<evidence type="ECO:0000259" key="2">
    <source>
        <dbReference type="Pfam" id="PF00534"/>
    </source>
</evidence>
<comment type="caution">
    <text evidence="3">The sequence shown here is derived from an EMBL/GenBank/DDBJ whole genome shotgun (WGS) entry which is preliminary data.</text>
</comment>
<dbReference type="Proteomes" id="UP000710385">
    <property type="component" value="Unassembled WGS sequence"/>
</dbReference>
<dbReference type="GO" id="GO:0009103">
    <property type="term" value="P:lipopolysaccharide biosynthetic process"/>
    <property type="evidence" value="ECO:0007669"/>
    <property type="project" value="TreeGrafter"/>
</dbReference>
<evidence type="ECO:0000256" key="1">
    <source>
        <dbReference type="ARBA" id="ARBA00022679"/>
    </source>
</evidence>
<keyword evidence="1" id="KW-0808">Transferase</keyword>
<dbReference type="PANTHER" id="PTHR46401:SF2">
    <property type="entry name" value="GLYCOSYLTRANSFERASE WBBK-RELATED"/>
    <property type="match status" value="1"/>
</dbReference>
<dbReference type="InterPro" id="IPR001296">
    <property type="entry name" value="Glyco_trans_1"/>
</dbReference>
<dbReference type="Gene3D" id="3.40.50.2000">
    <property type="entry name" value="Glycogen Phosphorylase B"/>
    <property type="match status" value="2"/>
</dbReference>
<dbReference type="CDD" id="cd03809">
    <property type="entry name" value="GT4_MtfB-like"/>
    <property type="match status" value="1"/>
</dbReference>
<name>A0A928Y5E3_UNCKA</name>
<protein>
    <submittedName>
        <fullName evidence="3">Glycosyltransferase family 4 protein</fullName>
    </submittedName>
</protein>
<dbReference type="GO" id="GO:0016757">
    <property type="term" value="F:glycosyltransferase activity"/>
    <property type="evidence" value="ECO:0007669"/>
    <property type="project" value="InterPro"/>
</dbReference>
<dbReference type="SUPFAM" id="SSF53756">
    <property type="entry name" value="UDP-Glycosyltransferase/glycogen phosphorylase"/>
    <property type="match status" value="1"/>
</dbReference>
<proteinExistence type="predicted"/>
<organism evidence="3 4">
    <name type="scientific">candidate division WWE3 bacterium</name>
    <dbReference type="NCBI Taxonomy" id="2053526"/>
    <lineage>
        <taxon>Bacteria</taxon>
        <taxon>Katanobacteria</taxon>
    </lineage>
</organism>
<dbReference type="PANTHER" id="PTHR46401">
    <property type="entry name" value="GLYCOSYLTRANSFERASE WBBK-RELATED"/>
    <property type="match status" value="1"/>
</dbReference>
<feature type="domain" description="Glycosyl transferase family 1" evidence="2">
    <location>
        <begin position="197"/>
        <end position="344"/>
    </location>
</feature>
<dbReference type="EMBL" id="JABTTY010000001">
    <property type="protein sequence ID" value="MBE7525023.1"/>
    <property type="molecule type" value="Genomic_DNA"/>
</dbReference>
<dbReference type="AlphaFoldDB" id="A0A928Y5E3"/>
<gene>
    <name evidence="3" type="ORF">HS096_01340</name>
</gene>
<accession>A0A928Y5E3</accession>
<reference evidence="3" key="1">
    <citation type="submission" date="2020-05" db="EMBL/GenBank/DDBJ databases">
        <title>High-Quality Genomes of Partial-Nitritation/Anammox System by Hierarchical Clustering Based Hybrid Assembly.</title>
        <authorList>
            <person name="Liu L."/>
            <person name="Wang Y."/>
            <person name="Che Y."/>
            <person name="Chen Y."/>
            <person name="Xia Y."/>
            <person name="Luo R."/>
            <person name="Cheng S.H."/>
            <person name="Zheng C."/>
            <person name="Zhang T."/>
        </authorList>
    </citation>
    <scope>NUCLEOTIDE SEQUENCE</scope>
    <source>
        <strain evidence="3">H1_PAT1</strain>
    </source>
</reference>
<dbReference type="Pfam" id="PF00534">
    <property type="entry name" value="Glycos_transf_1"/>
    <property type="match status" value="1"/>
</dbReference>